<evidence type="ECO:0000256" key="3">
    <source>
        <dbReference type="ARBA" id="ARBA00022801"/>
    </source>
</evidence>
<dbReference type="PROSITE" id="PS51194">
    <property type="entry name" value="HELICASE_CTER"/>
    <property type="match status" value="1"/>
</dbReference>
<keyword evidence="8" id="KW-0413">Isomerase</keyword>
<dbReference type="GO" id="GO:0016887">
    <property type="term" value="F:ATP hydrolysis activity"/>
    <property type="evidence" value="ECO:0007669"/>
    <property type="project" value="TreeGrafter"/>
</dbReference>
<keyword evidence="3" id="KW-0378">Hydrolase</keyword>
<evidence type="ECO:0000256" key="8">
    <source>
        <dbReference type="ARBA" id="ARBA00023235"/>
    </source>
</evidence>
<dbReference type="PANTHER" id="PTHR47962:SF5">
    <property type="entry name" value="ATP-DEPENDENT HELICASE LHR-RELATED"/>
    <property type="match status" value="1"/>
</dbReference>
<evidence type="ECO:0000259" key="10">
    <source>
        <dbReference type="PROSITE" id="PS51192"/>
    </source>
</evidence>
<feature type="region of interest" description="Disordered" evidence="9">
    <location>
        <begin position="263"/>
        <end position="294"/>
    </location>
</feature>
<dbReference type="Proteomes" id="UP000182409">
    <property type="component" value="Unassembled WGS sequence"/>
</dbReference>
<sequence length="1645" mass="180519">MASVELVDPTVTIAGGDAVLDLFHPVTAEWFRAVFEGPTQPQREGWPAIARGDSTLILAPTGTGKTLTAFLWCLDRLMLHSDRPLATAVEKPKRRTKKSAPPESILPTGVGVRVVYISPLKALAVDVERNLRSPLQGIANMAQRMGVPVHSPDISVRTGDTPTAERARFAKHPGDILITTPESLYLLLTSNAGEALRTVETVIIDEIHALVPTKRGAHMALSLERLEALAGHKIQRIGLSATQRPLEEVARFLGGAEGTQALSAPATKAGSPRLASETLDSTSAESKAEQAGEAALALGEDAPAKANIIGGETAGIRFRPVTIVNAGARKRLELTVEVPVEDMAKLGEIQETPSGPASQGPKRTSIWQSIHPRLLEIILQHQSTILFVNARRIAERLAGAINELAGQQIARAHHGSLAASQRSEIEELLKAGNIRALVATSSLELGIDMGAVDLVIQIEAPPSVASGMQRIGRAGHQVGAPSKGIIFPKYRADLIACAAVTRAMHEGHVESTRFLRNALDVLAQQMVAIIAHPPLPPAEAVRRSAKFRSDEDEAPGLSYDALLSIVRSCAGYAGISVQVFDGVLDMLAGRYPSDEFGELRPRITWDRTKQWITPRQGVKKIAILNGGTIPDRGLYGVFLSGERNKPIRVGELDEEMVFEARTGETFILGASTWRIDEITHDRVLVSPAPGEPGKMPFWHGDQAGRPLEFGRRIGALIRELRDMPRGAALTRLTREHDLDQQAAENVMRYLADQEIATEQVPDDRTIVVERVRDELGDWRVCIMTPFGSRVHAPWAMAVQGRIRAAGGSDVETMWSEDGFVVRFPETDDAPDVDQFFPEAQEANDFVQRQLGSTALFAAKFREAAARALLLPRRRADGRTPLWQQRKRAYDLLGVAARYPEFPMLLEAYRECLRDVFDMPALSEILRSIQQRQIRIHTVDSRTPSPFASALLFSYVANYIYDGDAPLAERRAQALSIDQEQLRELLGDADLRELLDANAIEETEEQLQMLADDYRARNMDGVHDMLLRLGDLTKPELLKRVTSPEVAITVDRLQKARRVLELKIGGEKRFLAVEDAARYRDALGIPLPPGLPTAFLQAIPEAIVDIVRRFGRTHGPFTTHEVSARFAIPLETAESVLQKLVGIGRIIEGAFRPGGQQREWCDVEVLRTIRRRSLAKLRKEVEPVEQQTLARLFTHWQGVLTPRRGLDALLDTIETLQGAPLPASLLETEILPARIANYKPADLDMLIAAGEVTWAGFEPIGERDGRIGLYLAEKLPLLWPVVNTQQAAAVIEEGSATRERQDKIIEYLRSHGASFFQNLHDGTGAGYPGESLEALWNLVWRGAITNDSLQSLRAYTDRNSTGRSGSQKPARRIHNQSANFRSRRTTPPTAQGRWALHPSMTMSERNGTEWSYAEAHQLLQRYGVVFRETAHAENLPGGFSAIYDVMKALEESGKIRRGYFAAELGATQFALPAALDLLRSLRSKRPDTDPEMVVLAATDPASPYGALLKWPQPADGGSLTRTVGSRVILADGALVTYLRRGNPNIQVFLPEEEPQRGQVMRSLARYFVIIAQTQGRFNEDAEGRGGVGMLIQTINGTNVAEHPMARVLLDAGFQAAPMGFNLRRNLPTLPSASPGAFSGGRTVGNA</sequence>
<organism evidence="12 13">
    <name type="scientific">Terriglobus roseus</name>
    <dbReference type="NCBI Taxonomy" id="392734"/>
    <lineage>
        <taxon>Bacteria</taxon>
        <taxon>Pseudomonadati</taxon>
        <taxon>Acidobacteriota</taxon>
        <taxon>Terriglobia</taxon>
        <taxon>Terriglobales</taxon>
        <taxon>Acidobacteriaceae</taxon>
        <taxon>Terriglobus</taxon>
    </lineage>
</organism>
<feature type="domain" description="Helicase C-terminal" evidence="11">
    <location>
        <begin position="373"/>
        <end position="530"/>
    </location>
</feature>
<evidence type="ECO:0000256" key="4">
    <source>
        <dbReference type="ARBA" id="ARBA00022806"/>
    </source>
</evidence>
<dbReference type="PROSITE" id="PS51192">
    <property type="entry name" value="HELICASE_ATP_BIND_1"/>
    <property type="match status" value="1"/>
</dbReference>
<dbReference type="SMART" id="SM00487">
    <property type="entry name" value="DEXDc"/>
    <property type="match status" value="1"/>
</dbReference>
<evidence type="ECO:0000313" key="12">
    <source>
        <dbReference type="EMBL" id="SEB65484.1"/>
    </source>
</evidence>
<accession>A0A1H4L404</accession>
<dbReference type="Pfam" id="PF23234">
    <property type="entry name" value="WHD_4th_Lhr"/>
    <property type="match status" value="1"/>
</dbReference>
<dbReference type="Gene3D" id="3.40.50.300">
    <property type="entry name" value="P-loop containing nucleotide triphosphate hydrolases"/>
    <property type="match status" value="2"/>
</dbReference>
<dbReference type="InterPro" id="IPR045628">
    <property type="entry name" value="Lhr_WH_dom"/>
</dbReference>
<dbReference type="InterPro" id="IPR055368">
    <property type="entry name" value="WH3_Lhr"/>
</dbReference>
<dbReference type="EMBL" id="FNSD01000001">
    <property type="protein sequence ID" value="SEB65484.1"/>
    <property type="molecule type" value="Genomic_DNA"/>
</dbReference>
<evidence type="ECO:0000313" key="13">
    <source>
        <dbReference type="Proteomes" id="UP000182409"/>
    </source>
</evidence>
<dbReference type="InterPro" id="IPR014001">
    <property type="entry name" value="Helicase_ATP-bd"/>
</dbReference>
<dbReference type="CDD" id="cd18796">
    <property type="entry name" value="SF2_C_LHR"/>
    <property type="match status" value="1"/>
</dbReference>
<dbReference type="InterPro" id="IPR013701">
    <property type="entry name" value="Lhr-like_DEAD/DEAH_assoc"/>
</dbReference>
<evidence type="ECO:0000256" key="9">
    <source>
        <dbReference type="SAM" id="MobiDB-lite"/>
    </source>
</evidence>
<name>A0A1H4L404_9BACT</name>
<dbReference type="Pfam" id="PF23235">
    <property type="entry name" value="WHD_3rd_Lhr"/>
    <property type="match status" value="1"/>
</dbReference>
<keyword evidence="6" id="KW-0238">DNA-binding</keyword>
<dbReference type="InterPro" id="IPR027417">
    <property type="entry name" value="P-loop_NTPase"/>
</dbReference>
<dbReference type="GO" id="GO:0005524">
    <property type="term" value="F:ATP binding"/>
    <property type="evidence" value="ECO:0007669"/>
    <property type="project" value="UniProtKB-KW"/>
</dbReference>
<evidence type="ECO:0000259" key="11">
    <source>
        <dbReference type="PROSITE" id="PS51194"/>
    </source>
</evidence>
<keyword evidence="2" id="KW-0227">DNA damage</keyword>
<feature type="compositionally biased region" description="Polar residues" evidence="9">
    <location>
        <begin position="1354"/>
        <end position="1366"/>
    </location>
</feature>
<dbReference type="PANTHER" id="PTHR47962">
    <property type="entry name" value="ATP-DEPENDENT HELICASE LHR-RELATED-RELATED"/>
    <property type="match status" value="1"/>
</dbReference>
<dbReference type="InterPro" id="IPR001650">
    <property type="entry name" value="Helicase_C-like"/>
</dbReference>
<dbReference type="Pfam" id="PF08494">
    <property type="entry name" value="DEAD_assoc"/>
    <property type="match status" value="1"/>
</dbReference>
<dbReference type="GO" id="GO:0006281">
    <property type="term" value="P:DNA repair"/>
    <property type="evidence" value="ECO:0007669"/>
    <property type="project" value="UniProtKB-KW"/>
</dbReference>
<feature type="domain" description="Helicase ATP-binding" evidence="10">
    <location>
        <begin position="46"/>
        <end position="261"/>
    </location>
</feature>
<dbReference type="InterPro" id="IPR011545">
    <property type="entry name" value="DEAD/DEAH_box_helicase_dom"/>
</dbReference>
<evidence type="ECO:0000256" key="7">
    <source>
        <dbReference type="ARBA" id="ARBA00023204"/>
    </source>
</evidence>
<dbReference type="Pfam" id="PF23236">
    <property type="entry name" value="WHD_2nd_Lhr"/>
    <property type="match status" value="1"/>
</dbReference>
<dbReference type="GO" id="GO:0003677">
    <property type="term" value="F:DNA binding"/>
    <property type="evidence" value="ECO:0007669"/>
    <property type="project" value="UniProtKB-KW"/>
</dbReference>
<keyword evidence="5" id="KW-0067">ATP-binding</keyword>
<evidence type="ECO:0000256" key="6">
    <source>
        <dbReference type="ARBA" id="ARBA00023125"/>
    </source>
</evidence>
<evidence type="ECO:0000256" key="5">
    <source>
        <dbReference type="ARBA" id="ARBA00022840"/>
    </source>
</evidence>
<keyword evidence="7" id="KW-0234">DNA repair</keyword>
<feature type="region of interest" description="Disordered" evidence="9">
    <location>
        <begin position="1354"/>
        <end position="1391"/>
    </location>
</feature>
<dbReference type="Pfam" id="PF00271">
    <property type="entry name" value="Helicase_C"/>
    <property type="match status" value="1"/>
</dbReference>
<reference evidence="12 13" key="1">
    <citation type="submission" date="2016-10" db="EMBL/GenBank/DDBJ databases">
        <authorList>
            <person name="de Groot N.N."/>
        </authorList>
    </citation>
    <scope>NUCLEOTIDE SEQUENCE [LARGE SCALE GENOMIC DNA]</scope>
    <source>
        <strain evidence="12 13">AB35.6</strain>
    </source>
</reference>
<keyword evidence="1" id="KW-0547">Nucleotide-binding</keyword>
<dbReference type="SMART" id="SM00490">
    <property type="entry name" value="HELICc"/>
    <property type="match status" value="1"/>
</dbReference>
<evidence type="ECO:0000256" key="1">
    <source>
        <dbReference type="ARBA" id="ARBA00022741"/>
    </source>
</evidence>
<dbReference type="InterPro" id="IPR052511">
    <property type="entry name" value="ATP-dep_Helicase"/>
</dbReference>
<dbReference type="SUPFAM" id="SSF52540">
    <property type="entry name" value="P-loop containing nucleoside triphosphate hydrolases"/>
    <property type="match status" value="1"/>
</dbReference>
<feature type="compositionally biased region" description="Polar residues" evidence="9">
    <location>
        <begin position="1374"/>
        <end position="1388"/>
    </location>
</feature>
<protein>
    <submittedName>
        <fullName evidence="12">ATP dependent helicase, Lhr family</fullName>
    </submittedName>
</protein>
<gene>
    <name evidence="12" type="ORF">SAMN05443244_1463</name>
</gene>
<dbReference type="Pfam" id="PF00270">
    <property type="entry name" value="DEAD"/>
    <property type="match status" value="1"/>
</dbReference>
<dbReference type="Pfam" id="PF19306">
    <property type="entry name" value="WHD_Lhr"/>
    <property type="match status" value="1"/>
</dbReference>
<proteinExistence type="predicted"/>
<evidence type="ECO:0000256" key="2">
    <source>
        <dbReference type="ARBA" id="ARBA00022763"/>
    </source>
</evidence>
<dbReference type="GO" id="GO:0004386">
    <property type="term" value="F:helicase activity"/>
    <property type="evidence" value="ECO:0007669"/>
    <property type="project" value="UniProtKB-KW"/>
</dbReference>
<keyword evidence="4 12" id="KW-0347">Helicase</keyword>
<dbReference type="InterPro" id="IPR055369">
    <property type="entry name" value="WH2_Lhr"/>
</dbReference>
<dbReference type="InterPro" id="IPR055367">
    <property type="entry name" value="WH4_Lhr"/>
</dbReference>